<accession>A0A0K0D7R8</accession>
<evidence type="ECO:0000313" key="2">
    <source>
        <dbReference type="WBParaSite" id="ACAC_0000611301-mRNA-1"/>
    </source>
</evidence>
<keyword evidence="1" id="KW-1185">Reference proteome</keyword>
<name>A0A0K0D7R8_ANGCA</name>
<dbReference type="AlphaFoldDB" id="A0A0K0D7R8"/>
<sequence>MLTLIIFLSTDSKGRCAHPVELFFFCRDFAMGVCESIQAKRAGEALFISKKIDKELKPKDIGTMEQKLLLLGPGESGKSTCLKQLKYVYVFVGI</sequence>
<organism evidence="1 2">
    <name type="scientific">Angiostrongylus cantonensis</name>
    <name type="common">Rat lungworm</name>
    <dbReference type="NCBI Taxonomy" id="6313"/>
    <lineage>
        <taxon>Eukaryota</taxon>
        <taxon>Metazoa</taxon>
        <taxon>Ecdysozoa</taxon>
        <taxon>Nematoda</taxon>
        <taxon>Chromadorea</taxon>
        <taxon>Rhabditida</taxon>
        <taxon>Rhabditina</taxon>
        <taxon>Rhabditomorpha</taxon>
        <taxon>Strongyloidea</taxon>
        <taxon>Metastrongylidae</taxon>
        <taxon>Angiostrongylus</taxon>
    </lineage>
</organism>
<reference evidence="2" key="2">
    <citation type="submission" date="2017-02" db="UniProtKB">
        <authorList>
            <consortium name="WormBaseParasite"/>
        </authorList>
    </citation>
    <scope>IDENTIFICATION</scope>
</reference>
<protein>
    <submittedName>
        <fullName evidence="2">Guanine nucleotide-binding protein G(Q) subunit alpha</fullName>
    </submittedName>
</protein>
<dbReference type="SUPFAM" id="SSF52540">
    <property type="entry name" value="P-loop containing nucleoside triphosphate hydrolases"/>
    <property type="match status" value="1"/>
</dbReference>
<dbReference type="Proteomes" id="UP000035642">
    <property type="component" value="Unassembled WGS sequence"/>
</dbReference>
<dbReference type="WBParaSite" id="ACAC_0000611301-mRNA-1">
    <property type="protein sequence ID" value="ACAC_0000611301-mRNA-1"/>
    <property type="gene ID" value="ACAC_0000611301"/>
</dbReference>
<evidence type="ECO:0000313" key="1">
    <source>
        <dbReference type="Proteomes" id="UP000035642"/>
    </source>
</evidence>
<dbReference type="Gene3D" id="3.40.50.300">
    <property type="entry name" value="P-loop containing nucleotide triphosphate hydrolases"/>
    <property type="match status" value="1"/>
</dbReference>
<dbReference type="InterPro" id="IPR027417">
    <property type="entry name" value="P-loop_NTPase"/>
</dbReference>
<proteinExistence type="predicted"/>
<reference evidence="1" key="1">
    <citation type="submission" date="2012-09" db="EMBL/GenBank/DDBJ databases">
        <authorList>
            <person name="Martin A.A."/>
        </authorList>
    </citation>
    <scope>NUCLEOTIDE SEQUENCE</scope>
</reference>
<dbReference type="STRING" id="6313.A0A0K0D7R8"/>